<dbReference type="EMBL" id="CP154795">
    <property type="protein sequence ID" value="XAN06285.1"/>
    <property type="molecule type" value="Genomic_DNA"/>
</dbReference>
<evidence type="ECO:0000313" key="9">
    <source>
        <dbReference type="Proteomes" id="UP001442841"/>
    </source>
</evidence>
<dbReference type="Pfam" id="PF02781">
    <property type="entry name" value="G6PD_C"/>
    <property type="match status" value="1"/>
</dbReference>
<dbReference type="Gene3D" id="3.40.50.720">
    <property type="entry name" value="NAD(P)-binding Rossmann-like Domain"/>
    <property type="match status" value="1"/>
</dbReference>
<protein>
    <submittedName>
        <fullName evidence="8">Glucose-6-phosphate dehydrogenase</fullName>
        <ecNumber evidence="8">1.1.1.49</ecNumber>
    </submittedName>
</protein>
<sequence length="454" mass="49983">MAAHPTAPTLVILGASGDLTKRLLLPGLGTLMTHEPERRINLIGADRKEWADTDFRALVHEAMCRGGSAPEVATGLAEDARYQQLDVSDPVAWPAFVEGLPANSVLYFALPPAVTMTACRLLERHRLPEGLRFGLEKPFGNDLASAQEFNAILGGLVPEQQIFRVDHFLGKDTVLNILGTRFANRIFEPVWNGRDIEKVEIVFDETLALEGRAGYYDRAGAMIDMIQSHLLLVMAVLAMEEPNRIDHVELRDLMAHILRATRIHPQKLSRRARYTAGQIEGRDIPNYVDEPGVDASLMTETLAEVTLEIESRRWAGVPITLRSGKALGDGRRLAVLHFRPVAHLPEGFTGGMPRNILLFDLGAGRLEMRVATNGEGDKLSLEETVFSAELGESPVRPYGEILAGILDGNPLLSVRGDIAEECWRIVAPIIESWHAGEIPLDEYAAGTSGPEIWH</sequence>
<dbReference type="InterPro" id="IPR001282">
    <property type="entry name" value="G6P_DH"/>
</dbReference>
<proteinExistence type="predicted"/>
<reference evidence="8 9" key="1">
    <citation type="submission" date="2024-04" db="EMBL/GenBank/DDBJ databases">
        <title>Isolation of an actinomycete strain from pig manure.</title>
        <authorList>
            <person name="Gong T."/>
            <person name="Yu Z."/>
            <person name="An M."/>
            <person name="Wei C."/>
            <person name="Yang W."/>
            <person name="Liu L."/>
        </authorList>
    </citation>
    <scope>NUCLEOTIDE SEQUENCE [LARGE SCALE GENOMIC DNA]</scope>
    <source>
        <strain evidence="8 9">ZF39</strain>
    </source>
</reference>
<keyword evidence="3" id="KW-0521">NADP</keyword>
<feature type="domain" description="Glucose-6-phosphate dehydrogenase C-terminal" evidence="7">
    <location>
        <begin position="180"/>
        <end position="451"/>
    </location>
</feature>
<gene>
    <name evidence="8" type="ORF">AADG42_02850</name>
</gene>
<dbReference type="NCBIfam" id="NF009492">
    <property type="entry name" value="PRK12853.1-3"/>
    <property type="match status" value="1"/>
</dbReference>
<keyword evidence="4 8" id="KW-0560">Oxidoreductase</keyword>
<dbReference type="SUPFAM" id="SSF55347">
    <property type="entry name" value="Glyceraldehyde-3-phosphate dehydrogenase-like, C-terminal domain"/>
    <property type="match status" value="1"/>
</dbReference>
<keyword evidence="9" id="KW-1185">Reference proteome</keyword>
<dbReference type="GO" id="GO:0004345">
    <property type="term" value="F:glucose-6-phosphate dehydrogenase activity"/>
    <property type="evidence" value="ECO:0007669"/>
    <property type="project" value="UniProtKB-EC"/>
</dbReference>
<dbReference type="EC" id="1.1.1.49" evidence="8"/>
<evidence type="ECO:0000256" key="5">
    <source>
        <dbReference type="ARBA" id="ARBA00023277"/>
    </source>
</evidence>
<evidence type="ECO:0000256" key="2">
    <source>
        <dbReference type="ARBA" id="ARBA00022526"/>
    </source>
</evidence>
<feature type="domain" description="Glucose-6-phosphate dehydrogenase NAD-binding" evidence="6">
    <location>
        <begin position="11"/>
        <end position="176"/>
    </location>
</feature>
<dbReference type="InterPro" id="IPR036291">
    <property type="entry name" value="NAD(P)-bd_dom_sf"/>
</dbReference>
<evidence type="ECO:0000256" key="4">
    <source>
        <dbReference type="ARBA" id="ARBA00023002"/>
    </source>
</evidence>
<dbReference type="Proteomes" id="UP001442841">
    <property type="component" value="Chromosome"/>
</dbReference>
<dbReference type="Pfam" id="PF00479">
    <property type="entry name" value="G6PD_N"/>
    <property type="match status" value="1"/>
</dbReference>
<keyword evidence="5" id="KW-0119">Carbohydrate metabolism</keyword>
<comment type="pathway">
    <text evidence="1">Carbohydrate degradation; pentose phosphate pathway; D-ribulose 5-phosphate from D-glucose 6-phosphate (oxidative stage): step 1/3.</text>
</comment>
<evidence type="ECO:0000259" key="6">
    <source>
        <dbReference type="Pfam" id="PF00479"/>
    </source>
</evidence>
<dbReference type="RefSeq" id="WP_425307719.1">
    <property type="nucleotide sequence ID" value="NZ_CP154795.1"/>
</dbReference>
<organism evidence="8 9">
    <name type="scientific">Ammonicoccus fulvus</name>
    <dbReference type="NCBI Taxonomy" id="3138240"/>
    <lineage>
        <taxon>Bacteria</taxon>
        <taxon>Bacillati</taxon>
        <taxon>Actinomycetota</taxon>
        <taxon>Actinomycetes</taxon>
        <taxon>Propionibacteriales</taxon>
        <taxon>Propionibacteriaceae</taxon>
        <taxon>Ammonicoccus</taxon>
    </lineage>
</organism>
<dbReference type="PIRSF" id="PIRSF000110">
    <property type="entry name" value="G6PD"/>
    <property type="match status" value="1"/>
</dbReference>
<evidence type="ECO:0000256" key="3">
    <source>
        <dbReference type="ARBA" id="ARBA00022857"/>
    </source>
</evidence>
<dbReference type="PRINTS" id="PR00079">
    <property type="entry name" value="G6PDHDRGNASE"/>
</dbReference>
<dbReference type="PANTHER" id="PTHR23429">
    <property type="entry name" value="GLUCOSE-6-PHOSPHATE 1-DEHYDROGENASE G6PD"/>
    <property type="match status" value="1"/>
</dbReference>
<accession>A0ABZ3FKV2</accession>
<evidence type="ECO:0000313" key="8">
    <source>
        <dbReference type="EMBL" id="XAN06285.1"/>
    </source>
</evidence>
<dbReference type="InterPro" id="IPR022674">
    <property type="entry name" value="G6P_DH_NAD-bd"/>
</dbReference>
<evidence type="ECO:0000259" key="7">
    <source>
        <dbReference type="Pfam" id="PF02781"/>
    </source>
</evidence>
<dbReference type="InterPro" id="IPR022675">
    <property type="entry name" value="G6P_DH_C"/>
</dbReference>
<evidence type="ECO:0000256" key="1">
    <source>
        <dbReference type="ARBA" id="ARBA00004937"/>
    </source>
</evidence>
<name>A0ABZ3FKV2_9ACTN</name>
<dbReference type="Gene3D" id="3.30.360.10">
    <property type="entry name" value="Dihydrodipicolinate Reductase, domain 2"/>
    <property type="match status" value="1"/>
</dbReference>
<keyword evidence="2" id="KW-0313">Glucose metabolism</keyword>
<dbReference type="PANTHER" id="PTHR23429:SF0">
    <property type="entry name" value="GLUCOSE-6-PHOSPHATE 1-DEHYDROGENASE"/>
    <property type="match status" value="1"/>
</dbReference>
<dbReference type="SUPFAM" id="SSF51735">
    <property type="entry name" value="NAD(P)-binding Rossmann-fold domains"/>
    <property type="match status" value="1"/>
</dbReference>